<dbReference type="EMBL" id="CP065217">
    <property type="protein sequence ID" value="QPL52265.1"/>
    <property type="molecule type" value="Genomic_DNA"/>
</dbReference>
<keyword evidence="1" id="KW-0812">Transmembrane</keyword>
<evidence type="ECO:0000313" key="3">
    <source>
        <dbReference type="Proteomes" id="UP000594435"/>
    </source>
</evidence>
<protein>
    <submittedName>
        <fullName evidence="2">Uncharacterized protein</fullName>
    </submittedName>
</protein>
<keyword evidence="1" id="KW-0472">Membrane</keyword>
<accession>A0AAJ4I8Y9</accession>
<name>A0AAJ4I8Y9_9VIBR</name>
<dbReference type="RefSeq" id="WP_094868033.1">
    <property type="nucleotide sequence ID" value="NZ_CP065217.1"/>
</dbReference>
<keyword evidence="1" id="KW-1133">Transmembrane helix</keyword>
<organism evidence="2 3">
    <name type="scientific">Vibrio navarrensis</name>
    <dbReference type="NCBI Taxonomy" id="29495"/>
    <lineage>
        <taxon>Bacteria</taxon>
        <taxon>Pseudomonadati</taxon>
        <taxon>Pseudomonadota</taxon>
        <taxon>Gammaproteobacteria</taxon>
        <taxon>Vibrionales</taxon>
        <taxon>Vibrionaceae</taxon>
        <taxon>Vibrio</taxon>
    </lineage>
</organism>
<evidence type="ECO:0000313" key="2">
    <source>
        <dbReference type="EMBL" id="QPL52265.1"/>
    </source>
</evidence>
<dbReference type="AlphaFoldDB" id="A0AAJ4I8Y9"/>
<gene>
    <name evidence="2" type="ORF">I3X05_09195</name>
</gene>
<evidence type="ECO:0000256" key="1">
    <source>
        <dbReference type="SAM" id="Phobius"/>
    </source>
</evidence>
<reference evidence="2 3" key="1">
    <citation type="submission" date="2020-11" db="EMBL/GenBank/DDBJ databases">
        <title>Complete and Circularized Genome Assembly of a human isolate of Vibrio navarrensis biotype pommerensis with MiSeq and MinION Sequence Data.</title>
        <authorList>
            <person name="Schwartz K."/>
            <person name="Borowiak M."/>
            <person name="Deneke C."/>
            <person name="Balau V."/>
            <person name="Metelmann C."/>
            <person name="Strauch E."/>
        </authorList>
    </citation>
    <scope>NUCLEOTIDE SEQUENCE [LARGE SCALE GENOMIC DNA]</scope>
    <source>
        <strain evidence="2 3">20-VB00237</strain>
    </source>
</reference>
<feature type="transmembrane region" description="Helical" evidence="1">
    <location>
        <begin position="32"/>
        <end position="52"/>
    </location>
</feature>
<sequence>MNFIRLFIAGLLASLLVSFVLGESPTGYRGFASIGVYALSILGLNYILEPIFKRFSPSRK</sequence>
<proteinExistence type="predicted"/>
<dbReference type="Proteomes" id="UP000594435">
    <property type="component" value="Chromosome 1"/>
</dbReference>